<dbReference type="EMBL" id="FMZE01000004">
    <property type="protein sequence ID" value="SDC88684.1"/>
    <property type="molecule type" value="Genomic_DNA"/>
</dbReference>
<feature type="compositionally biased region" description="Low complexity" evidence="1">
    <location>
        <begin position="1"/>
        <end position="27"/>
    </location>
</feature>
<protein>
    <submittedName>
        <fullName evidence="2">Uncharacterized protein</fullName>
    </submittedName>
</protein>
<organism evidence="2 3">
    <name type="scientific">Prauserella marina</name>
    <dbReference type="NCBI Taxonomy" id="530584"/>
    <lineage>
        <taxon>Bacteria</taxon>
        <taxon>Bacillati</taxon>
        <taxon>Actinomycetota</taxon>
        <taxon>Actinomycetes</taxon>
        <taxon>Pseudonocardiales</taxon>
        <taxon>Pseudonocardiaceae</taxon>
        <taxon>Prauserella</taxon>
    </lineage>
</organism>
<feature type="region of interest" description="Disordered" evidence="1">
    <location>
        <begin position="143"/>
        <end position="185"/>
    </location>
</feature>
<evidence type="ECO:0000256" key="1">
    <source>
        <dbReference type="SAM" id="MobiDB-lite"/>
    </source>
</evidence>
<gene>
    <name evidence="2" type="ORF">SAMN05421630_104292</name>
</gene>
<proteinExistence type="predicted"/>
<evidence type="ECO:0000313" key="2">
    <source>
        <dbReference type="EMBL" id="SDC88684.1"/>
    </source>
</evidence>
<feature type="compositionally biased region" description="Basic residues" evidence="1">
    <location>
        <begin position="143"/>
        <end position="152"/>
    </location>
</feature>
<keyword evidence="3" id="KW-1185">Reference proteome</keyword>
<name>A0A1G6Q9W0_9PSEU</name>
<accession>A0A1G6Q9W0</accession>
<dbReference type="AlphaFoldDB" id="A0A1G6Q9W0"/>
<dbReference type="STRING" id="530584.SAMN05421630_104292"/>
<dbReference type="Proteomes" id="UP000199494">
    <property type="component" value="Unassembled WGS sequence"/>
</dbReference>
<feature type="region of interest" description="Disordered" evidence="1">
    <location>
        <begin position="1"/>
        <end position="41"/>
    </location>
</feature>
<sequence>MPGLGSARPASPAPSPSRSAPWAPRSALRLPSSAPGPSRSALRAVRCASRAPSPASGPSSSHSSCRGVRCVLGLWLGRRLPCLVPGMACHVRECGGPVQALVMYLPARSAQIQRAFSAFSRRATCACANGAFAPGRLCAFRRPGRGSRRPGRGSRAPECRTRLPRTSPTSRPANRHGQSGTRHPAPAAALCQLDAELGHRPAAYSSSAASWAGSSEGRTTVRASARWLAVTSAASRDSRIAVNAASLINAAQSAAE</sequence>
<evidence type="ECO:0000313" key="3">
    <source>
        <dbReference type="Proteomes" id="UP000199494"/>
    </source>
</evidence>
<reference evidence="2 3" key="1">
    <citation type="submission" date="2016-10" db="EMBL/GenBank/DDBJ databases">
        <authorList>
            <person name="de Groot N.N."/>
        </authorList>
    </citation>
    <scope>NUCLEOTIDE SEQUENCE [LARGE SCALE GENOMIC DNA]</scope>
    <source>
        <strain evidence="2 3">CGMCC 4.5506</strain>
    </source>
</reference>